<dbReference type="STRING" id="1220924.W2S7M4"/>
<proteinExistence type="predicted"/>
<keyword evidence="3" id="KW-1185">Reference proteome</keyword>
<dbReference type="HOGENOM" id="CLU_055842_0_0_1"/>
<dbReference type="AlphaFoldDB" id="W2S7M4"/>
<dbReference type="eggNOG" id="ENOG502SC0Q">
    <property type="taxonomic scope" value="Eukaryota"/>
</dbReference>
<feature type="compositionally biased region" description="Low complexity" evidence="1">
    <location>
        <begin position="110"/>
        <end position="119"/>
    </location>
</feature>
<dbReference type="RefSeq" id="XP_008713274.1">
    <property type="nucleotide sequence ID" value="XM_008715052.1"/>
</dbReference>
<dbReference type="InParanoid" id="W2S7M4"/>
<dbReference type="Proteomes" id="UP000030752">
    <property type="component" value="Unassembled WGS sequence"/>
</dbReference>
<feature type="region of interest" description="Disordered" evidence="1">
    <location>
        <begin position="290"/>
        <end position="310"/>
    </location>
</feature>
<accession>W2S7M4</accession>
<evidence type="ECO:0000313" key="2">
    <source>
        <dbReference type="EMBL" id="ETN44711.1"/>
    </source>
</evidence>
<organism evidence="2 3">
    <name type="scientific">Cyphellophora europaea (strain CBS 101466)</name>
    <name type="common">Phialophora europaea</name>
    <dbReference type="NCBI Taxonomy" id="1220924"/>
    <lineage>
        <taxon>Eukaryota</taxon>
        <taxon>Fungi</taxon>
        <taxon>Dikarya</taxon>
        <taxon>Ascomycota</taxon>
        <taxon>Pezizomycotina</taxon>
        <taxon>Eurotiomycetes</taxon>
        <taxon>Chaetothyriomycetidae</taxon>
        <taxon>Chaetothyriales</taxon>
        <taxon>Cyphellophoraceae</taxon>
        <taxon>Cyphellophora</taxon>
    </lineage>
</organism>
<dbReference type="GeneID" id="19977720"/>
<feature type="region of interest" description="Disordered" evidence="1">
    <location>
        <begin position="35"/>
        <end position="149"/>
    </location>
</feature>
<sequence>MATTLSTPARQPFGVLNESKLRHLQSVKNRQNAIIPSSLLKRRAASPDDSDTENVDPKSFDLKRKRATLDDDVSFSKPKPARYSLSTIPAPQGPRVLPATPRIDTVNKSTTPATAPAAAGRSPTRKRQSLSQSRRRWAPPALGTRSPSLSITAALNGTLAHKKSRKVRTLEDSKPKSWFFDIYEEPEAVQHDRMNDWTISQSATNLLDISDDEGKLGKSLDDRGKENIDPNEVYAPLTRSMAAAKAASDELKKDVMADDRVPLGEMDPSHYYPAGLDATSVVLVQDDVSDAQPAEQQSAEEPAPADATSFTFEAEKPLPVDIDSENIRAVIMSSVPNWEAQPLVEAEQAAEPNEIPRLEPDEELEIWESESAKDENEKHGDESIFALSEL</sequence>
<feature type="region of interest" description="Disordered" evidence="1">
    <location>
        <begin position="369"/>
        <end position="390"/>
    </location>
</feature>
<dbReference type="OrthoDB" id="425602at2759"/>
<evidence type="ECO:0000256" key="1">
    <source>
        <dbReference type="SAM" id="MobiDB-lite"/>
    </source>
</evidence>
<feature type="compositionally biased region" description="Low complexity" evidence="1">
    <location>
        <begin position="290"/>
        <end position="307"/>
    </location>
</feature>
<gene>
    <name evidence="2" type="ORF">HMPREF1541_10381</name>
</gene>
<feature type="compositionally biased region" description="Basic and acidic residues" evidence="1">
    <location>
        <begin position="370"/>
        <end position="382"/>
    </location>
</feature>
<evidence type="ECO:0000313" key="3">
    <source>
        <dbReference type="Proteomes" id="UP000030752"/>
    </source>
</evidence>
<feature type="compositionally biased region" description="Basic residues" evidence="1">
    <location>
        <begin position="123"/>
        <end position="137"/>
    </location>
</feature>
<protein>
    <submittedName>
        <fullName evidence="2">Uncharacterized protein</fullName>
    </submittedName>
</protein>
<dbReference type="EMBL" id="KB822714">
    <property type="protein sequence ID" value="ETN44711.1"/>
    <property type="molecule type" value="Genomic_DNA"/>
</dbReference>
<dbReference type="VEuPathDB" id="FungiDB:HMPREF1541_10381"/>
<name>W2S7M4_CYPE1</name>
<reference evidence="2 3" key="1">
    <citation type="submission" date="2013-03" db="EMBL/GenBank/DDBJ databases">
        <title>The Genome Sequence of Phialophora europaea CBS 101466.</title>
        <authorList>
            <consortium name="The Broad Institute Genomics Platform"/>
            <person name="Cuomo C."/>
            <person name="de Hoog S."/>
            <person name="Gorbushina A."/>
            <person name="Walker B."/>
            <person name="Young S.K."/>
            <person name="Zeng Q."/>
            <person name="Gargeya S."/>
            <person name="Fitzgerald M."/>
            <person name="Haas B."/>
            <person name="Abouelleil A."/>
            <person name="Allen A.W."/>
            <person name="Alvarado L."/>
            <person name="Arachchi H.M."/>
            <person name="Berlin A.M."/>
            <person name="Chapman S.B."/>
            <person name="Gainer-Dewar J."/>
            <person name="Goldberg J."/>
            <person name="Griggs A."/>
            <person name="Gujja S."/>
            <person name="Hansen M."/>
            <person name="Howarth C."/>
            <person name="Imamovic A."/>
            <person name="Ireland A."/>
            <person name="Larimer J."/>
            <person name="McCowan C."/>
            <person name="Murphy C."/>
            <person name="Pearson M."/>
            <person name="Poon T.W."/>
            <person name="Priest M."/>
            <person name="Roberts A."/>
            <person name="Saif S."/>
            <person name="Shea T."/>
            <person name="Sisk P."/>
            <person name="Sykes S."/>
            <person name="Wortman J."/>
            <person name="Nusbaum C."/>
            <person name="Birren B."/>
        </authorList>
    </citation>
    <scope>NUCLEOTIDE SEQUENCE [LARGE SCALE GENOMIC DNA]</scope>
    <source>
        <strain evidence="2 3">CBS 101466</strain>
    </source>
</reference>